<dbReference type="InterPro" id="IPR050426">
    <property type="entry name" value="Glycosyltransferase_28"/>
</dbReference>
<proteinExistence type="predicted"/>
<dbReference type="CDD" id="cd03784">
    <property type="entry name" value="GT1_Gtf-like"/>
    <property type="match status" value="1"/>
</dbReference>
<feature type="domain" description="Erythromycin biosynthesis protein CIII-like C-terminal" evidence="2">
    <location>
        <begin position="264"/>
        <end position="351"/>
    </location>
</feature>
<dbReference type="AlphaFoldDB" id="B7T191"/>
<dbReference type="Gene3D" id="3.40.50.2000">
    <property type="entry name" value="Glycogen Phosphorylase B"/>
    <property type="match status" value="2"/>
</dbReference>
<evidence type="ECO:0000259" key="2">
    <source>
        <dbReference type="Pfam" id="PF06722"/>
    </source>
</evidence>
<dbReference type="GO" id="GO:0016758">
    <property type="term" value="F:hexosyltransferase activity"/>
    <property type="evidence" value="ECO:0007669"/>
    <property type="project" value="InterPro"/>
</dbReference>
<dbReference type="SUPFAM" id="SSF53756">
    <property type="entry name" value="UDP-Glycosyltransferase/glycogen phosphorylase"/>
    <property type="match status" value="1"/>
</dbReference>
<gene>
    <name evidence="3" type="primary">veg19</name>
</gene>
<dbReference type="GO" id="GO:0005975">
    <property type="term" value="P:carbohydrate metabolic process"/>
    <property type="evidence" value="ECO:0007669"/>
    <property type="project" value="InterPro"/>
</dbReference>
<dbReference type="FunFam" id="3.40.50.2000:FF:000009">
    <property type="entry name" value="Sterol 3-beta-glucosyltransferase UGT80A2"/>
    <property type="match status" value="1"/>
</dbReference>
<dbReference type="PANTHER" id="PTHR48050">
    <property type="entry name" value="STEROL 3-BETA-GLUCOSYLTRANSFERASE"/>
    <property type="match status" value="1"/>
</dbReference>
<dbReference type="Pfam" id="PF03033">
    <property type="entry name" value="Glyco_transf_28"/>
    <property type="match status" value="1"/>
</dbReference>
<protein>
    <submittedName>
        <fullName evidence="3">Veg19</fullName>
    </submittedName>
</protein>
<accession>B7T191</accession>
<reference evidence="3" key="1">
    <citation type="journal article" date="2008" name="Proc. Natl. Acad. Sci. U.S.A.">
        <title>Cloning and characterization of new glycopeptide gene clusters found in an environmental DNA megalibrary.</title>
        <authorList>
            <person name="Banik J.J."/>
            <person name="Brady S.F."/>
        </authorList>
    </citation>
    <scope>NUCLEOTIDE SEQUENCE</scope>
</reference>
<dbReference type="PANTHER" id="PTHR48050:SF13">
    <property type="entry name" value="STEROL 3-BETA-GLUCOSYLTRANSFERASE UGT80A2"/>
    <property type="match status" value="1"/>
</dbReference>
<dbReference type="InterPro" id="IPR004276">
    <property type="entry name" value="GlycoTrans_28_N"/>
</dbReference>
<evidence type="ECO:0000259" key="1">
    <source>
        <dbReference type="Pfam" id="PF03033"/>
    </source>
</evidence>
<dbReference type="InterPro" id="IPR010610">
    <property type="entry name" value="EryCIII-like_C"/>
</dbReference>
<feature type="domain" description="Glycosyltransferase family 28 N-terminal" evidence="1">
    <location>
        <begin position="6"/>
        <end position="126"/>
    </location>
</feature>
<dbReference type="CAZy" id="GT1">
    <property type="family name" value="Glycosyltransferase Family 1"/>
</dbReference>
<dbReference type="EMBL" id="EU874252">
    <property type="protein sequence ID" value="ACJ60961.1"/>
    <property type="molecule type" value="Genomic_DNA"/>
</dbReference>
<dbReference type="Pfam" id="PF06722">
    <property type="entry name" value="EryCIII-like_C"/>
    <property type="match status" value="1"/>
</dbReference>
<dbReference type="GO" id="GO:0033072">
    <property type="term" value="P:vancomycin biosynthetic process"/>
    <property type="evidence" value="ECO:0007669"/>
    <property type="project" value="UniProtKB-ARBA"/>
</dbReference>
<dbReference type="InterPro" id="IPR002213">
    <property type="entry name" value="UDP_glucos_trans"/>
</dbReference>
<sequence>MRVLFWSYGPRGDTEPLVALAVRARELGAEVRMCAPPDYVERLAEVDVPLVQVGQSVLEGASELGRPAGPELAIEAIATQFEKVPAAADGCDAVVACGLLTGAAAVRSIAEKLGIPYFFAVPSPVILPSPAQRDMYNEGSDRLFGGALNSHRAAIGLPPVTHLFDFSCTDRPLVAADPVLAPLQPDLDAVQTGAWIVPDSRPLSVELEAFLGSGAPPVYVGFGSAPAPADVAKVAVEAIRAQGRRVVLSRGYADLALPDNGDDCIAVDEVNQQVLFGRVGAVVHHGGVGTTHVATRAGVPQVVVPQIADQPYFAGKVAELGIGVAHDGSTPTVDSLSSALATALAPETLARATAVAGTIRADGATVAAELLFDAVRTR</sequence>
<organism evidence="3">
    <name type="scientific">uncultured soil bacterium</name>
    <dbReference type="NCBI Taxonomy" id="164851"/>
    <lineage>
        <taxon>Bacteria</taxon>
        <taxon>environmental samples</taxon>
    </lineage>
</organism>
<name>B7T191_9BACT</name>
<evidence type="ECO:0000313" key="3">
    <source>
        <dbReference type="EMBL" id="ACJ60961.1"/>
    </source>
</evidence>
<dbReference type="GO" id="GO:0008194">
    <property type="term" value="F:UDP-glycosyltransferase activity"/>
    <property type="evidence" value="ECO:0007669"/>
    <property type="project" value="InterPro"/>
</dbReference>